<evidence type="ECO:0000256" key="2">
    <source>
        <dbReference type="ARBA" id="ARBA00016725"/>
    </source>
</evidence>
<evidence type="ECO:0000256" key="3">
    <source>
        <dbReference type="ARBA" id="ARBA00023054"/>
    </source>
</evidence>
<comment type="similarity">
    <text evidence="1">Belongs to the CCDC39 family.</text>
</comment>
<feature type="coiled-coil region" evidence="5">
    <location>
        <begin position="668"/>
        <end position="695"/>
    </location>
</feature>
<dbReference type="PANTHER" id="PTHR18962">
    <property type="entry name" value="COILED-COIL DOMAIN-CONTAINING PROTEIN 39"/>
    <property type="match status" value="1"/>
</dbReference>
<reference evidence="7" key="1">
    <citation type="submission" date="2023-08" db="EMBL/GenBank/DDBJ databases">
        <title>Pelteobagrus vachellii genome.</title>
        <authorList>
            <person name="Liu H."/>
        </authorList>
    </citation>
    <scope>NUCLEOTIDE SEQUENCE</scope>
    <source>
        <strain evidence="7">PRFRI_2022a</strain>
        <tissue evidence="7">Muscle</tissue>
    </source>
</reference>
<dbReference type="Proteomes" id="UP001187315">
    <property type="component" value="Unassembled WGS sequence"/>
</dbReference>
<keyword evidence="8" id="KW-1185">Reference proteome</keyword>
<name>A0AA88TBW1_TACVA</name>
<comment type="function">
    <text evidence="4">Required for assembly of dynein regulatory complex (DRC) and inner dynein arm (IDA) complexes, which are responsible for ciliary beat regulation, thereby playing a central role in motility in cilia and flagella. Probably acts together with CCDC40 to form a molecular ruler that determines the 96 nanometer (nm) repeat length and arrangements of components in cilia and flagella. Not required for outer dynein arm complexes assembly.</text>
</comment>
<evidence type="ECO:0000313" key="8">
    <source>
        <dbReference type="Proteomes" id="UP001187315"/>
    </source>
</evidence>
<keyword evidence="3 5" id="KW-0175">Coiled coil</keyword>
<protein>
    <recommendedName>
        <fullName evidence="2">Coiled-coil domain-containing protein 39</fullName>
    </recommendedName>
</protein>
<dbReference type="GO" id="GO:0060287">
    <property type="term" value="P:epithelial cilium movement involved in determination of left/right asymmetry"/>
    <property type="evidence" value="ECO:0007669"/>
    <property type="project" value="TreeGrafter"/>
</dbReference>
<accession>A0AA88TBW1</accession>
<feature type="coiled-coil region" evidence="5">
    <location>
        <begin position="350"/>
        <end position="377"/>
    </location>
</feature>
<proteinExistence type="inferred from homology"/>
<dbReference type="Pfam" id="PF24161">
    <property type="entry name" value="CCDC39"/>
    <property type="match status" value="1"/>
</dbReference>
<evidence type="ECO:0000256" key="5">
    <source>
        <dbReference type="SAM" id="Coils"/>
    </source>
</evidence>
<dbReference type="PANTHER" id="PTHR18962:SF0">
    <property type="entry name" value="COILED-COIL DOMAIN-CONTAINING PROTEIN 39"/>
    <property type="match status" value="1"/>
</dbReference>
<gene>
    <name evidence="7" type="ORF">Q7C36_005140</name>
</gene>
<dbReference type="GO" id="GO:0005576">
    <property type="term" value="C:extracellular region"/>
    <property type="evidence" value="ECO:0007669"/>
    <property type="project" value="GOC"/>
</dbReference>
<feature type="compositionally biased region" description="Low complexity" evidence="6">
    <location>
        <begin position="882"/>
        <end position="896"/>
    </location>
</feature>
<evidence type="ECO:0000256" key="1">
    <source>
        <dbReference type="ARBA" id="ARBA00005805"/>
    </source>
</evidence>
<feature type="coiled-coil region" evidence="5">
    <location>
        <begin position="280"/>
        <end position="321"/>
    </location>
</feature>
<organism evidence="7 8">
    <name type="scientific">Tachysurus vachellii</name>
    <name type="common">Darkbarbel catfish</name>
    <name type="synonym">Pelteobagrus vachellii</name>
    <dbReference type="NCBI Taxonomy" id="175792"/>
    <lineage>
        <taxon>Eukaryota</taxon>
        <taxon>Metazoa</taxon>
        <taxon>Chordata</taxon>
        <taxon>Craniata</taxon>
        <taxon>Vertebrata</taxon>
        <taxon>Euteleostomi</taxon>
        <taxon>Actinopterygii</taxon>
        <taxon>Neopterygii</taxon>
        <taxon>Teleostei</taxon>
        <taxon>Ostariophysi</taxon>
        <taxon>Siluriformes</taxon>
        <taxon>Bagridae</taxon>
        <taxon>Tachysurus</taxon>
    </lineage>
</organism>
<comment type="caution">
    <text evidence="7">The sequence shown here is derived from an EMBL/GenBank/DDBJ whole genome shotgun (WGS) entry which is preliminary data.</text>
</comment>
<feature type="coiled-coil region" evidence="5">
    <location>
        <begin position="477"/>
        <end position="529"/>
    </location>
</feature>
<evidence type="ECO:0000256" key="6">
    <source>
        <dbReference type="SAM" id="MobiDB-lite"/>
    </source>
</evidence>
<dbReference type="GO" id="GO:0060285">
    <property type="term" value="P:cilium-dependent cell motility"/>
    <property type="evidence" value="ECO:0007669"/>
    <property type="project" value="TreeGrafter"/>
</dbReference>
<dbReference type="EMBL" id="JAVHJS010000004">
    <property type="protein sequence ID" value="KAK2860974.1"/>
    <property type="molecule type" value="Genomic_DNA"/>
</dbReference>
<dbReference type="GO" id="GO:0005930">
    <property type="term" value="C:axoneme"/>
    <property type="evidence" value="ECO:0007669"/>
    <property type="project" value="InterPro"/>
</dbReference>
<evidence type="ECO:0000313" key="7">
    <source>
        <dbReference type="EMBL" id="KAK2860974.1"/>
    </source>
</evidence>
<dbReference type="GO" id="GO:0036159">
    <property type="term" value="P:inner dynein arm assembly"/>
    <property type="evidence" value="ECO:0007669"/>
    <property type="project" value="InterPro"/>
</dbReference>
<dbReference type="InterPro" id="IPR033290">
    <property type="entry name" value="CCDC39"/>
</dbReference>
<feature type="region of interest" description="Disordered" evidence="6">
    <location>
        <begin position="882"/>
        <end position="904"/>
    </location>
</feature>
<feature type="coiled-coil region" evidence="5">
    <location>
        <begin position="730"/>
        <end position="820"/>
    </location>
</feature>
<evidence type="ECO:0000256" key="4">
    <source>
        <dbReference type="ARBA" id="ARBA00045182"/>
    </source>
</evidence>
<dbReference type="AlphaFoldDB" id="A0AA88TBW1"/>
<sequence>MDISVLSQIISENGWNRKFAVPVSNTENNTLKEEVLRKQKEVLKAENNVCQYTEQIRTTIGHLRNTKQGHMHIQALCRAVEKQNDTNLHFKALADREEGRQRQEISMWRSELIWLQEKHKSKENFLFKVTQKIEMLKAQMNWDQKTLDAWIEESTRKDEDIMVIVKYAQQDESRIHKLTLSMEKVNLESNKKRKALDNEVTDTIVAQVALEKTVEMVQKAHVETQELINQWVNSIEKMKEDDHDLQQCALLLTELYQVIRERKALIKEKQYLQGNEVENNKDCKKTIAMLERQVNQLRQQFQEEERNIDRLQDELVNIKSYVDRTSTDVDAKRSHLASIKKDVDDKTAKLEDIQLYNMALEEKMQALTEEALSMEERAAHMDQLYRDLEKIFKESETQLQREHKLLFQKKQELQTLRAKVKNVISDSSGSRLALSSMDSRLRKLDQDALKHQDYINNQEFQVRVLDRKIAFLSGDLNKEEKQALEKQVSELSAALEEKKKAAALLAVQLKKLQNDIRCVRKENEKTGAEMRDLTTKIEELILIDDTMNKDMKRILLKKKESIVEKNILKLQVKRLRNLVYDKADTVLSMEKRKMHLQVAMKERQEEIFVYREMLSKQHKITEQDMHGLRAQLHERLFKVETMKKRYEIVTISMAVPEDEEDEFQAYFIIKAAQEREELQRKNDDLDAKVCKAEKENKALENTMHLFNYHESNYYKSINKVTESTPEYQKKLVLEEEKRTANEKVEFMRHRIRELQEDIEDLSISMNSLHQDEAALRQRHTVFGVQISSLKNELICQQEKLDRTTKQYTKLRREVRSSKNTTGETFEERDIKLKELKECKKAINKMILEVMEKHPDLQSILQMYSAQAGLALPHPSILSRASRLSSARSSASPRSSRFLGPSPSNSARALDVKTVEFLV</sequence>